<dbReference type="EMBL" id="BLLK01000047">
    <property type="protein sequence ID" value="GFH54438.1"/>
    <property type="molecule type" value="Genomic_DNA"/>
</dbReference>
<comment type="caution">
    <text evidence="2">The sequence shown here is derived from an EMBL/GenBank/DDBJ whole genome shotgun (WGS) entry which is preliminary data.</text>
</comment>
<dbReference type="Pfam" id="PF08570">
    <property type="entry name" value="DUF1761"/>
    <property type="match status" value="1"/>
</dbReference>
<evidence type="ECO:0000256" key="1">
    <source>
        <dbReference type="SAM" id="Phobius"/>
    </source>
</evidence>
<proteinExistence type="predicted"/>
<feature type="transmembrane region" description="Helical" evidence="1">
    <location>
        <begin position="38"/>
        <end position="58"/>
    </location>
</feature>
<accession>A0AAD3H906</accession>
<name>A0AAD3H906_9STRA</name>
<keyword evidence="1" id="KW-0472">Membrane</keyword>
<feature type="transmembrane region" description="Helical" evidence="1">
    <location>
        <begin position="96"/>
        <end position="117"/>
    </location>
</feature>
<dbReference type="InterPro" id="IPR013879">
    <property type="entry name" value="DUF1761"/>
</dbReference>
<feature type="transmembrane region" description="Helical" evidence="1">
    <location>
        <begin position="70"/>
        <end position="90"/>
    </location>
</feature>
<reference evidence="2 3" key="1">
    <citation type="journal article" date="2021" name="Sci. Rep.">
        <title>The genome of the diatom Chaetoceros tenuissimus carries an ancient integrated fragment of an extant virus.</title>
        <authorList>
            <person name="Hongo Y."/>
            <person name="Kimura K."/>
            <person name="Takaki Y."/>
            <person name="Yoshida Y."/>
            <person name="Baba S."/>
            <person name="Kobayashi G."/>
            <person name="Nagasaki K."/>
            <person name="Hano T."/>
            <person name="Tomaru Y."/>
        </authorList>
    </citation>
    <scope>NUCLEOTIDE SEQUENCE [LARGE SCALE GENOMIC DNA]</scope>
    <source>
        <strain evidence="2 3">NIES-3715</strain>
    </source>
</reference>
<protein>
    <submittedName>
        <fullName evidence="2">Uncharacterized protein</fullName>
    </submittedName>
</protein>
<keyword evidence="1" id="KW-0812">Transmembrane</keyword>
<gene>
    <name evidence="2" type="ORF">CTEN210_10914</name>
</gene>
<sequence length="118" mass="13404">MLWYGKWFGELFLRLAYPNVKTAEEKKRLNDDFSNATLAYSTAMIGSLKGMFILRALIKIIPADNCIDGAFLGYLVSVTSAIFGVMHPFFENRPVRLYLLHQGYHIFCFTICGAVLAR</sequence>
<dbReference type="AlphaFoldDB" id="A0AAD3H906"/>
<keyword evidence="3" id="KW-1185">Reference proteome</keyword>
<evidence type="ECO:0000313" key="3">
    <source>
        <dbReference type="Proteomes" id="UP001054902"/>
    </source>
</evidence>
<keyword evidence="1" id="KW-1133">Transmembrane helix</keyword>
<organism evidence="2 3">
    <name type="scientific">Chaetoceros tenuissimus</name>
    <dbReference type="NCBI Taxonomy" id="426638"/>
    <lineage>
        <taxon>Eukaryota</taxon>
        <taxon>Sar</taxon>
        <taxon>Stramenopiles</taxon>
        <taxon>Ochrophyta</taxon>
        <taxon>Bacillariophyta</taxon>
        <taxon>Coscinodiscophyceae</taxon>
        <taxon>Chaetocerotophycidae</taxon>
        <taxon>Chaetocerotales</taxon>
        <taxon>Chaetocerotaceae</taxon>
        <taxon>Chaetoceros</taxon>
    </lineage>
</organism>
<evidence type="ECO:0000313" key="2">
    <source>
        <dbReference type="EMBL" id="GFH54438.1"/>
    </source>
</evidence>
<dbReference type="Proteomes" id="UP001054902">
    <property type="component" value="Unassembled WGS sequence"/>
</dbReference>